<dbReference type="InterPro" id="IPR002213">
    <property type="entry name" value="UDP_glucos_trans"/>
</dbReference>
<evidence type="ECO:0000259" key="5">
    <source>
        <dbReference type="Pfam" id="PF26168"/>
    </source>
</evidence>
<name>A0ABR0VLP6_REHGL</name>
<evidence type="ECO:0000313" key="7">
    <source>
        <dbReference type="Proteomes" id="UP001318860"/>
    </source>
</evidence>
<comment type="similarity">
    <text evidence="1 3">Belongs to the UDP-glycosyltransferase family.</text>
</comment>
<evidence type="ECO:0000256" key="3">
    <source>
        <dbReference type="RuleBase" id="RU003718"/>
    </source>
</evidence>
<dbReference type="InterPro" id="IPR035595">
    <property type="entry name" value="UDP_glycos_trans_CS"/>
</dbReference>
<dbReference type="PANTHER" id="PTHR48044:SF14">
    <property type="entry name" value="GLYCOSYLTRANSFERASE"/>
    <property type="match status" value="1"/>
</dbReference>
<dbReference type="InterPro" id="IPR058980">
    <property type="entry name" value="Glyco_transf_N"/>
</dbReference>
<dbReference type="EC" id="2.4.1.-" evidence="4"/>
<dbReference type="Gene3D" id="3.40.50.2000">
    <property type="entry name" value="Glycogen Phosphorylase B"/>
    <property type="match status" value="2"/>
</dbReference>
<dbReference type="Pfam" id="PF26168">
    <property type="entry name" value="Glyco_transf_N"/>
    <property type="match status" value="1"/>
</dbReference>
<dbReference type="PROSITE" id="PS00375">
    <property type="entry name" value="UDPGT"/>
    <property type="match status" value="1"/>
</dbReference>
<protein>
    <recommendedName>
        <fullName evidence="4">Glycosyltransferase</fullName>
        <ecNumber evidence="4">2.4.1.-</ecNumber>
    </recommendedName>
</protein>
<evidence type="ECO:0000313" key="6">
    <source>
        <dbReference type="EMBL" id="KAK6136142.1"/>
    </source>
</evidence>
<reference evidence="6 7" key="1">
    <citation type="journal article" date="2021" name="Comput. Struct. Biotechnol. J.">
        <title>De novo genome assembly of the potent medicinal plant Rehmannia glutinosa using nanopore technology.</title>
        <authorList>
            <person name="Ma L."/>
            <person name="Dong C."/>
            <person name="Song C."/>
            <person name="Wang X."/>
            <person name="Zheng X."/>
            <person name="Niu Y."/>
            <person name="Chen S."/>
            <person name="Feng W."/>
        </authorList>
    </citation>
    <scope>NUCLEOTIDE SEQUENCE [LARGE SCALE GENOMIC DNA]</scope>
    <source>
        <strain evidence="6">DH-2019</strain>
    </source>
</reference>
<evidence type="ECO:0000256" key="4">
    <source>
        <dbReference type="RuleBase" id="RU362057"/>
    </source>
</evidence>
<dbReference type="PANTHER" id="PTHR48044">
    <property type="entry name" value="GLYCOSYLTRANSFERASE"/>
    <property type="match status" value="1"/>
</dbReference>
<evidence type="ECO:0000256" key="2">
    <source>
        <dbReference type="ARBA" id="ARBA00022679"/>
    </source>
</evidence>
<keyword evidence="7" id="KW-1185">Reference proteome</keyword>
<gene>
    <name evidence="6" type="ORF">DH2020_030115</name>
</gene>
<keyword evidence="3" id="KW-0328">Glycosyltransferase</keyword>
<organism evidence="6 7">
    <name type="scientific">Rehmannia glutinosa</name>
    <name type="common">Chinese foxglove</name>
    <dbReference type="NCBI Taxonomy" id="99300"/>
    <lineage>
        <taxon>Eukaryota</taxon>
        <taxon>Viridiplantae</taxon>
        <taxon>Streptophyta</taxon>
        <taxon>Embryophyta</taxon>
        <taxon>Tracheophyta</taxon>
        <taxon>Spermatophyta</taxon>
        <taxon>Magnoliopsida</taxon>
        <taxon>eudicotyledons</taxon>
        <taxon>Gunneridae</taxon>
        <taxon>Pentapetalae</taxon>
        <taxon>asterids</taxon>
        <taxon>lamiids</taxon>
        <taxon>Lamiales</taxon>
        <taxon>Orobanchaceae</taxon>
        <taxon>Rehmannieae</taxon>
        <taxon>Rehmannia</taxon>
    </lineage>
</organism>
<sequence length="455" mass="52055">MGSSGEEKFKVFMFPWLAHGHISPFLELAKNLSHRNFDVYICSTPVNLKSIKNKIITEKYSIFMHLVELHLPDSELPPHYHTTNGLPLHLQPALFKTLKMAKSNLSILLKNLQPDLLIHDILLEWVASVASLHKIPALQFTTSSAAMCSYFCHLERYPEIEFPFPAIRLTDYEQSMAFNMVESAQEVSEDDQVETDYGIILMNSSREIEGKYMDYLAELMNWEIVPLGAMVQDPNNIGDGNEVVDDDDTKLIEWLGGKDERSSVFVSFGTEYFLKREEIQEIAYGLEMSNVNLIWVIRSPKGEEIRVEELLPERFLERVQGRGMIVEKWAPQAKILKQSSIGGFVSHCGWNSLMESIDFGVPIIAMPMQLDQPLNAKLMVELGVGVEVVRDGVNWRLRREDIAKVIRDVVVGERGEILRRKVAEQRDSIRARSREEMEGVMLKLKELCGKRRQAM</sequence>
<proteinExistence type="inferred from homology"/>
<dbReference type="Pfam" id="PF00201">
    <property type="entry name" value="UDPGT"/>
    <property type="match status" value="1"/>
</dbReference>
<keyword evidence="2 3" id="KW-0808">Transferase</keyword>
<evidence type="ECO:0000256" key="1">
    <source>
        <dbReference type="ARBA" id="ARBA00009995"/>
    </source>
</evidence>
<accession>A0ABR0VLP6</accession>
<comment type="caution">
    <text evidence="6">The sequence shown here is derived from an EMBL/GenBank/DDBJ whole genome shotgun (WGS) entry which is preliminary data.</text>
</comment>
<dbReference type="SUPFAM" id="SSF53756">
    <property type="entry name" value="UDP-Glycosyltransferase/glycogen phosphorylase"/>
    <property type="match status" value="1"/>
</dbReference>
<dbReference type="Proteomes" id="UP001318860">
    <property type="component" value="Unassembled WGS sequence"/>
</dbReference>
<dbReference type="CDD" id="cd03784">
    <property type="entry name" value="GT1_Gtf-like"/>
    <property type="match status" value="1"/>
</dbReference>
<dbReference type="EMBL" id="JABTTQ020001052">
    <property type="protein sequence ID" value="KAK6136142.1"/>
    <property type="molecule type" value="Genomic_DNA"/>
</dbReference>
<feature type="domain" description="Glycosyltransferase N-terminal" evidence="5">
    <location>
        <begin position="9"/>
        <end position="219"/>
    </location>
</feature>